<keyword evidence="8" id="KW-1185">Reference proteome</keyword>
<feature type="domain" description="Dendritic cell-specific transmembrane protein-like" evidence="6">
    <location>
        <begin position="330"/>
        <end position="547"/>
    </location>
</feature>
<evidence type="ECO:0000256" key="4">
    <source>
        <dbReference type="ARBA" id="ARBA00023136"/>
    </source>
</evidence>
<comment type="subcellular location">
    <subcellularLocation>
        <location evidence="1">Membrane</location>
        <topology evidence="1">Multi-pass membrane protein</topology>
    </subcellularLocation>
</comment>
<gene>
    <name evidence="7" type="primary">Dcst2</name>
    <name evidence="7" type="ORF">CALWIL_R09597</name>
</gene>
<evidence type="ECO:0000313" key="7">
    <source>
        <dbReference type="EMBL" id="NXY64706.1"/>
    </source>
</evidence>
<organism evidence="7 8">
    <name type="scientific">Callaeas wilsoni</name>
    <name type="common">North Island kokako</name>
    <dbReference type="NCBI Taxonomy" id="1347786"/>
    <lineage>
        <taxon>Eukaryota</taxon>
        <taxon>Metazoa</taxon>
        <taxon>Chordata</taxon>
        <taxon>Craniata</taxon>
        <taxon>Vertebrata</taxon>
        <taxon>Euteleostomi</taxon>
        <taxon>Archelosauria</taxon>
        <taxon>Archosauria</taxon>
        <taxon>Dinosauria</taxon>
        <taxon>Saurischia</taxon>
        <taxon>Theropoda</taxon>
        <taxon>Coelurosauria</taxon>
        <taxon>Aves</taxon>
        <taxon>Neognathae</taxon>
        <taxon>Neoaves</taxon>
        <taxon>Telluraves</taxon>
        <taxon>Australaves</taxon>
        <taxon>Passeriformes</taxon>
        <taxon>Corvoidea</taxon>
        <taxon>Callaeidae</taxon>
        <taxon>Callaeas</taxon>
    </lineage>
</organism>
<dbReference type="Pfam" id="PF07782">
    <property type="entry name" value="DC_STAMP"/>
    <property type="match status" value="1"/>
</dbReference>
<name>A0A7L4LHA0_9CORV</name>
<dbReference type="AlphaFoldDB" id="A0A7L4LHA0"/>
<sequence length="584" mass="65686">RSLGGLTLGLALASIYGALVLLVQGHNVWYCLSITVILGAGLGLGMAFSMKTQMIVLLALPHFFTREGKMLIMMLALCLTVQGPGTNLLHNVSQVAKALSCGAELAQNQTAERLQRAKEPLLNLQNKIKDIGQNAKVVGDRVRKFIRSIMDSIRHVARALRNVWLWLAKVGNICNRELGSPQNSCIRYMDKAKDSCERALPLLFHICYVVLSFKILCGVVDALSAMFCSIPQYIQAFIQTSVTAPLTDALNRVRAEFEFNISIVHHFNVSLNASKSLGEVSVDMMEAVQQSMEPYHRALELFSYISFLAILYLCYHAMRYQRRYLRDDTFDNVYITRRFVELDLRCAEQGRPTVLPLSALERGRYIPPGALWLSKRERRQYGLQLFGFLRHVLLGLSIILADYSIFWLLDLFRHQLSGEIIARGEQHPWGAPLAEGQGCGMAPGLSRSSTAPSTMTISVNGTGYTSEIFQDLVSAFNTLQEGEVSVLSQICLIEPMEPDHSTHITIGILYGVWLFISIFGSYMARLRRAVCAAYFPSREQERLAFLHNIIRARREWLAFALRRVGTRRLADTGKSRLFLILISR</sequence>
<feature type="non-terminal residue" evidence="7">
    <location>
        <position position="1"/>
    </location>
</feature>
<keyword evidence="3 5" id="KW-1133">Transmembrane helix</keyword>
<dbReference type="Pfam" id="PF26039">
    <property type="entry name" value="Dcst2"/>
    <property type="match status" value="1"/>
</dbReference>
<feature type="transmembrane region" description="Helical" evidence="5">
    <location>
        <begin position="301"/>
        <end position="318"/>
    </location>
</feature>
<evidence type="ECO:0000313" key="8">
    <source>
        <dbReference type="Proteomes" id="UP000576729"/>
    </source>
</evidence>
<keyword evidence="2 5" id="KW-0812">Transmembrane</keyword>
<feature type="transmembrane region" description="Helical" evidence="5">
    <location>
        <begin position="70"/>
        <end position="89"/>
    </location>
</feature>
<evidence type="ECO:0000256" key="2">
    <source>
        <dbReference type="ARBA" id="ARBA00022692"/>
    </source>
</evidence>
<dbReference type="EMBL" id="VWPU01019008">
    <property type="protein sequence ID" value="NXY64706.1"/>
    <property type="molecule type" value="Genomic_DNA"/>
</dbReference>
<evidence type="ECO:0000256" key="3">
    <source>
        <dbReference type="ARBA" id="ARBA00022989"/>
    </source>
</evidence>
<protein>
    <submittedName>
        <fullName evidence="7">DCST2 protein</fullName>
    </submittedName>
</protein>
<feature type="transmembrane region" description="Helical" evidence="5">
    <location>
        <begin position="385"/>
        <end position="409"/>
    </location>
</feature>
<feature type="transmembrane region" description="Helical" evidence="5">
    <location>
        <begin position="27"/>
        <end position="49"/>
    </location>
</feature>
<proteinExistence type="predicted"/>
<keyword evidence="4 5" id="KW-0472">Membrane</keyword>
<evidence type="ECO:0000259" key="6">
    <source>
        <dbReference type="Pfam" id="PF07782"/>
    </source>
</evidence>
<dbReference type="PANTHER" id="PTHR21041">
    <property type="entry name" value="DENDRITIC CELL-SPECIFIC TRANSMEMBRANE PROTEIN"/>
    <property type="match status" value="1"/>
</dbReference>
<feature type="non-terminal residue" evidence="7">
    <location>
        <position position="584"/>
    </location>
</feature>
<dbReference type="GO" id="GO:0016020">
    <property type="term" value="C:membrane"/>
    <property type="evidence" value="ECO:0007669"/>
    <property type="project" value="UniProtKB-SubCell"/>
</dbReference>
<dbReference type="InterPro" id="IPR012858">
    <property type="entry name" value="DC_STAMP-like"/>
</dbReference>
<evidence type="ECO:0000256" key="1">
    <source>
        <dbReference type="ARBA" id="ARBA00004141"/>
    </source>
</evidence>
<comment type="caution">
    <text evidence="7">The sequence shown here is derived from an EMBL/GenBank/DDBJ whole genome shotgun (WGS) entry which is preliminary data.</text>
</comment>
<reference evidence="7 8" key="1">
    <citation type="submission" date="2019-09" db="EMBL/GenBank/DDBJ databases">
        <title>Bird 10,000 Genomes (B10K) Project - Family phase.</title>
        <authorList>
            <person name="Zhang G."/>
        </authorList>
    </citation>
    <scope>NUCLEOTIDE SEQUENCE [LARGE SCALE GENOMIC DNA]</scope>
    <source>
        <strain evidence="7">B10K-OTA-212792</strain>
        <tissue evidence="7">Blood</tissue>
    </source>
</reference>
<dbReference type="InterPro" id="IPR051856">
    <property type="entry name" value="CSR-E3_Ligase_Protein"/>
</dbReference>
<dbReference type="PANTHER" id="PTHR21041:SF6">
    <property type="entry name" value="DC-STAMP DOMAIN-CONTAINING PROTEIN 2"/>
    <property type="match status" value="1"/>
</dbReference>
<evidence type="ECO:0000256" key="5">
    <source>
        <dbReference type="SAM" id="Phobius"/>
    </source>
</evidence>
<accession>A0A7L4LHA0</accession>
<dbReference type="Proteomes" id="UP000576729">
    <property type="component" value="Unassembled WGS sequence"/>
</dbReference>
<feature type="transmembrane region" description="Helical" evidence="5">
    <location>
        <begin position="504"/>
        <end position="524"/>
    </location>
</feature>